<dbReference type="InterPro" id="IPR011006">
    <property type="entry name" value="CheY-like_superfamily"/>
</dbReference>
<reference evidence="3 4" key="1">
    <citation type="submission" date="2019-01" db="EMBL/GenBank/DDBJ databases">
        <title>Spirosoma flava sp. nov., a propanil-degrading bacterium isolated from herbicide-contaminated soil.</title>
        <authorList>
            <person name="Zhang L."/>
            <person name="Jiang J.-D."/>
        </authorList>
    </citation>
    <scope>NUCLEOTIDE SEQUENCE [LARGE SCALE GENOMIC DNA]</scope>
    <source>
        <strain evidence="3 4">TY50</strain>
    </source>
</reference>
<feature type="domain" description="Response regulatory" evidence="2">
    <location>
        <begin position="8"/>
        <end position="130"/>
    </location>
</feature>
<dbReference type="PANTHER" id="PTHR44520">
    <property type="entry name" value="RESPONSE REGULATOR RCP1-RELATED"/>
    <property type="match status" value="1"/>
</dbReference>
<dbReference type="PROSITE" id="PS50110">
    <property type="entry name" value="RESPONSE_REGULATORY"/>
    <property type="match status" value="1"/>
</dbReference>
<dbReference type="InterPro" id="IPR052893">
    <property type="entry name" value="TCS_response_regulator"/>
</dbReference>
<dbReference type="PANTHER" id="PTHR44520:SF2">
    <property type="entry name" value="RESPONSE REGULATOR RCP1"/>
    <property type="match status" value="1"/>
</dbReference>
<dbReference type="EMBL" id="SBLB01000001">
    <property type="protein sequence ID" value="RYC70640.1"/>
    <property type="molecule type" value="Genomic_DNA"/>
</dbReference>
<evidence type="ECO:0000313" key="4">
    <source>
        <dbReference type="Proteomes" id="UP000290407"/>
    </source>
</evidence>
<dbReference type="RefSeq" id="WP_077919942.1">
    <property type="nucleotide sequence ID" value="NZ_SBLB01000001.1"/>
</dbReference>
<proteinExistence type="predicted"/>
<name>A0A4Q2USF5_9BACT</name>
<dbReference type="GO" id="GO:0000160">
    <property type="term" value="P:phosphorelay signal transduction system"/>
    <property type="evidence" value="ECO:0007669"/>
    <property type="project" value="InterPro"/>
</dbReference>
<dbReference type="Proteomes" id="UP000290407">
    <property type="component" value="Unassembled WGS sequence"/>
</dbReference>
<evidence type="ECO:0000256" key="1">
    <source>
        <dbReference type="PROSITE-ProRule" id="PRU00169"/>
    </source>
</evidence>
<comment type="caution">
    <text evidence="3">The sequence shown here is derived from an EMBL/GenBank/DDBJ whole genome shotgun (WGS) entry which is preliminary data.</text>
</comment>
<dbReference type="AlphaFoldDB" id="A0A4Q2USF5"/>
<dbReference type="Pfam" id="PF00072">
    <property type="entry name" value="Response_reg"/>
    <property type="match status" value="1"/>
</dbReference>
<feature type="modified residue" description="4-aspartylphosphate" evidence="1">
    <location>
        <position position="63"/>
    </location>
</feature>
<dbReference type="SUPFAM" id="SSF52172">
    <property type="entry name" value="CheY-like"/>
    <property type="match status" value="1"/>
</dbReference>
<organism evidence="3 4">
    <name type="scientific">Spirosoma sordidisoli</name>
    <dbReference type="NCBI Taxonomy" id="2502893"/>
    <lineage>
        <taxon>Bacteria</taxon>
        <taxon>Pseudomonadati</taxon>
        <taxon>Bacteroidota</taxon>
        <taxon>Cytophagia</taxon>
        <taxon>Cytophagales</taxon>
        <taxon>Cytophagaceae</taxon>
        <taxon>Spirosoma</taxon>
    </lineage>
</organism>
<sequence>MPLSRNPLIYVVDDDPDEHYLLQSVFTNKYAACNLRCFSHGRELLTQLTHQLDGHLPDLILLDLDMPVLNGHEVLQVLKNDSDWQGIPVIVRTSSVKLADINRSYELGSRAFIVKNSSYRQLAEWVSDLSNNWLN</sequence>
<dbReference type="Gene3D" id="3.40.50.2300">
    <property type="match status" value="1"/>
</dbReference>
<keyword evidence="4" id="KW-1185">Reference proteome</keyword>
<protein>
    <submittedName>
        <fullName evidence="3">Response regulator</fullName>
    </submittedName>
</protein>
<dbReference type="SMART" id="SM00448">
    <property type="entry name" value="REC"/>
    <property type="match status" value="1"/>
</dbReference>
<dbReference type="InterPro" id="IPR001789">
    <property type="entry name" value="Sig_transdc_resp-reg_receiver"/>
</dbReference>
<keyword evidence="1" id="KW-0597">Phosphoprotein</keyword>
<accession>A0A4Q2USF5</accession>
<gene>
    <name evidence="3" type="ORF">EQG79_00370</name>
</gene>
<evidence type="ECO:0000259" key="2">
    <source>
        <dbReference type="PROSITE" id="PS50110"/>
    </source>
</evidence>
<evidence type="ECO:0000313" key="3">
    <source>
        <dbReference type="EMBL" id="RYC70640.1"/>
    </source>
</evidence>